<feature type="compositionally biased region" description="Basic residues" evidence="2">
    <location>
        <begin position="464"/>
        <end position="476"/>
    </location>
</feature>
<dbReference type="Proteomes" id="UP000325286">
    <property type="component" value="Chromosome"/>
</dbReference>
<evidence type="ECO:0000313" key="4">
    <source>
        <dbReference type="Proteomes" id="UP000325286"/>
    </source>
</evidence>
<dbReference type="EMBL" id="CP042914">
    <property type="protein sequence ID" value="QEG39802.1"/>
    <property type="molecule type" value="Genomic_DNA"/>
</dbReference>
<evidence type="ECO:0000256" key="1">
    <source>
        <dbReference type="SAM" id="Coils"/>
    </source>
</evidence>
<dbReference type="KEGG" id="rul:UC8_18010"/>
<evidence type="ECO:0000313" key="3">
    <source>
        <dbReference type="EMBL" id="QEG39802.1"/>
    </source>
</evidence>
<feature type="coiled-coil region" evidence="1">
    <location>
        <begin position="229"/>
        <end position="300"/>
    </location>
</feature>
<dbReference type="RefSeq" id="WP_068134244.1">
    <property type="nucleotide sequence ID" value="NZ_CP042914.1"/>
</dbReference>
<name>A0A5B9QPH6_9BACT</name>
<accession>A0A5B9QPH6</accession>
<gene>
    <name evidence="3" type="ORF">UC8_18010</name>
</gene>
<keyword evidence="4" id="KW-1185">Reference proteome</keyword>
<protein>
    <recommendedName>
        <fullName evidence="5">Chromosome partition protein Smc</fullName>
    </recommendedName>
</protein>
<feature type="region of interest" description="Disordered" evidence="2">
    <location>
        <begin position="456"/>
        <end position="476"/>
    </location>
</feature>
<reference evidence="3 4" key="1">
    <citation type="submission" date="2019-08" db="EMBL/GenBank/DDBJ databases">
        <title>Deep-cultivation of Planctomycetes and their phenomic and genomic characterization uncovers novel biology.</title>
        <authorList>
            <person name="Wiegand S."/>
            <person name="Jogler M."/>
            <person name="Boedeker C."/>
            <person name="Pinto D."/>
            <person name="Vollmers J."/>
            <person name="Rivas-Marin E."/>
            <person name="Kohn T."/>
            <person name="Peeters S.H."/>
            <person name="Heuer A."/>
            <person name="Rast P."/>
            <person name="Oberbeckmann S."/>
            <person name="Bunk B."/>
            <person name="Jeske O."/>
            <person name="Meyerdierks A."/>
            <person name="Storesund J.E."/>
            <person name="Kallscheuer N."/>
            <person name="Luecker S."/>
            <person name="Lage O.M."/>
            <person name="Pohl T."/>
            <person name="Merkel B.J."/>
            <person name="Hornburger P."/>
            <person name="Mueller R.-W."/>
            <person name="Bruemmer F."/>
            <person name="Labrenz M."/>
            <person name="Spormann A.M."/>
            <person name="Op den Camp H."/>
            <person name="Overmann J."/>
            <person name="Amann R."/>
            <person name="Jetten M.S.M."/>
            <person name="Mascher T."/>
            <person name="Medema M.H."/>
            <person name="Devos D.P."/>
            <person name="Kaster A.-K."/>
            <person name="Ovreas L."/>
            <person name="Rohde M."/>
            <person name="Galperin M.Y."/>
            <person name="Jogler C."/>
        </authorList>
    </citation>
    <scope>NUCLEOTIDE SEQUENCE [LARGE SCALE GENOMIC DNA]</scope>
    <source>
        <strain evidence="3 4">UC8</strain>
    </source>
</reference>
<evidence type="ECO:0008006" key="5">
    <source>
        <dbReference type="Google" id="ProtNLM"/>
    </source>
</evidence>
<keyword evidence="1" id="KW-0175">Coiled coil</keyword>
<organism evidence="3 4">
    <name type="scientific">Roseimaritima ulvae</name>
    <dbReference type="NCBI Taxonomy" id="980254"/>
    <lineage>
        <taxon>Bacteria</taxon>
        <taxon>Pseudomonadati</taxon>
        <taxon>Planctomycetota</taxon>
        <taxon>Planctomycetia</taxon>
        <taxon>Pirellulales</taxon>
        <taxon>Pirellulaceae</taxon>
        <taxon>Roseimaritima</taxon>
    </lineage>
</organism>
<evidence type="ECO:0000256" key="2">
    <source>
        <dbReference type="SAM" id="MobiDB-lite"/>
    </source>
</evidence>
<dbReference type="AlphaFoldDB" id="A0A5B9QPH6"/>
<sequence length="476" mass="54682">MLPNGPVVHQQLMHSYQAVQADLEAVRGQIASKGAETEELGSDRQDTLLSLAQYYLPELTEQAIEQTWSEIRGDIRRVLLRKQEHQSRVELQFGDASQRQLELETSLEAVDKRLDEAQQRMQELSQQLTAQLAADESFSQLAEKAGAAEAALERAEGRLAEVKQDAEQKLPAYEQSSLFQYLYERGLGTEAYRSRGFTRRMDRWVGKLIGYHQARKSYEFLRDTPRHMERIVVEDREDLETVLKELERQRDRAAESIGLTVANNEIEAARKEREQVLEKLDKTRLQADQLRTELLELEDSRGPYYRDAVELFRGMLEQMDDGSLADRAKQTPEIRDDQIIARLQGLESEIGKIGTEVEQRQQQIRDFDRQLQEIGRLIQKFRAAGYESTRSQFQASLDIVGALDRYRKGHSTIESVWVQIRRSQQFGPTPMEQVSNVAAHPLTQVLVHAMATAASSAMSDHARRAGNRRAHRNRRR</sequence>
<proteinExistence type="predicted"/>
<feature type="coiled-coil region" evidence="1">
    <location>
        <begin position="100"/>
        <end position="165"/>
    </location>
</feature>
<dbReference type="OrthoDB" id="274366at2"/>